<dbReference type="InterPro" id="IPR020672">
    <property type="entry name" value="Ribose5P_isomerase_typA_subgr"/>
</dbReference>
<dbReference type="AlphaFoldDB" id="A0A511XDQ2"/>
<comment type="subunit">
    <text evidence="3">Homodimer.</text>
</comment>
<dbReference type="EMBL" id="BJYF01000025">
    <property type="protein sequence ID" value="GEN61089.1"/>
    <property type="molecule type" value="Genomic_DNA"/>
</dbReference>
<dbReference type="STRING" id="1120919.GCA_000429165_03081"/>
<dbReference type="SUPFAM" id="SSF100950">
    <property type="entry name" value="NagB/RpiA/CoA transferase-like"/>
    <property type="match status" value="1"/>
</dbReference>
<dbReference type="Gene3D" id="3.40.50.1360">
    <property type="match status" value="1"/>
</dbReference>
<dbReference type="SUPFAM" id="SSF75445">
    <property type="entry name" value="D-ribose-5-phosphate isomerase (RpiA), lid domain"/>
    <property type="match status" value="1"/>
</dbReference>
<feature type="binding site" evidence="3">
    <location>
        <begin position="33"/>
        <end position="36"/>
    </location>
    <ligand>
        <name>substrate</name>
    </ligand>
</feature>
<dbReference type="InterPro" id="IPR004788">
    <property type="entry name" value="Ribose5P_isomerase_type_A"/>
</dbReference>
<dbReference type="UniPathway" id="UPA00115">
    <property type="reaction ID" value="UER00412"/>
</dbReference>
<keyword evidence="2 3" id="KW-0413">Isomerase</keyword>
<organism evidence="4 5">
    <name type="scientific">Acetobacter nitrogenifigens DSM 23921 = NBRC 105050</name>
    <dbReference type="NCBI Taxonomy" id="1120919"/>
    <lineage>
        <taxon>Bacteria</taxon>
        <taxon>Pseudomonadati</taxon>
        <taxon>Pseudomonadota</taxon>
        <taxon>Alphaproteobacteria</taxon>
        <taxon>Acetobacterales</taxon>
        <taxon>Acetobacteraceae</taxon>
        <taxon>Acetobacter</taxon>
    </lineage>
</organism>
<name>A0A511XDQ2_9PROT</name>
<dbReference type="HAMAP" id="MF_00170">
    <property type="entry name" value="Rib_5P_isom_A"/>
    <property type="match status" value="1"/>
</dbReference>
<dbReference type="NCBIfam" id="TIGR00021">
    <property type="entry name" value="rpiA"/>
    <property type="match status" value="1"/>
</dbReference>
<evidence type="ECO:0000313" key="4">
    <source>
        <dbReference type="EMBL" id="GEN61089.1"/>
    </source>
</evidence>
<comment type="similarity">
    <text evidence="3">Belongs to the ribose 5-phosphate isomerase family.</text>
</comment>
<comment type="caution">
    <text evidence="4">The sequence shown here is derived from an EMBL/GenBank/DDBJ whole genome shotgun (WGS) entry which is preliminary data.</text>
</comment>
<dbReference type="FunFam" id="3.40.50.1360:FF:000001">
    <property type="entry name" value="Ribose-5-phosphate isomerase A"/>
    <property type="match status" value="1"/>
</dbReference>
<dbReference type="NCBIfam" id="NF001924">
    <property type="entry name" value="PRK00702.1"/>
    <property type="match status" value="1"/>
</dbReference>
<feature type="binding site" evidence="3">
    <location>
        <position position="129"/>
    </location>
    <ligand>
        <name>substrate</name>
    </ligand>
</feature>
<dbReference type="CDD" id="cd01398">
    <property type="entry name" value="RPI_A"/>
    <property type="match status" value="1"/>
</dbReference>
<keyword evidence="5" id="KW-1185">Reference proteome</keyword>
<dbReference type="Proteomes" id="UP000321635">
    <property type="component" value="Unassembled WGS sequence"/>
</dbReference>
<dbReference type="InterPro" id="IPR037171">
    <property type="entry name" value="NagB/RpiA_transferase-like"/>
</dbReference>
<evidence type="ECO:0000256" key="2">
    <source>
        <dbReference type="ARBA" id="ARBA00023235"/>
    </source>
</evidence>
<feature type="binding site" evidence="3">
    <location>
        <begin position="88"/>
        <end position="91"/>
    </location>
    <ligand>
        <name>substrate</name>
    </ligand>
</feature>
<feature type="binding site" evidence="3">
    <location>
        <begin position="102"/>
        <end position="105"/>
    </location>
    <ligand>
        <name>substrate</name>
    </ligand>
</feature>
<accession>A0A511XDQ2</accession>
<comment type="catalytic activity">
    <reaction evidence="1 3">
        <text>aldehydo-D-ribose 5-phosphate = D-ribulose 5-phosphate</text>
        <dbReference type="Rhea" id="RHEA:14657"/>
        <dbReference type="ChEBI" id="CHEBI:58121"/>
        <dbReference type="ChEBI" id="CHEBI:58273"/>
        <dbReference type="EC" id="5.3.1.6"/>
    </reaction>
</comment>
<dbReference type="PANTHER" id="PTHR43748:SF3">
    <property type="entry name" value="RIBOSE-5-PHOSPHATE ISOMERASE 3, CHLOROPLASTIC-RELATED"/>
    <property type="match status" value="1"/>
</dbReference>
<evidence type="ECO:0000256" key="1">
    <source>
        <dbReference type="ARBA" id="ARBA00001713"/>
    </source>
</evidence>
<evidence type="ECO:0000256" key="3">
    <source>
        <dbReference type="HAMAP-Rule" id="MF_00170"/>
    </source>
</evidence>
<dbReference type="GO" id="GO:0004751">
    <property type="term" value="F:ribose-5-phosphate isomerase activity"/>
    <property type="evidence" value="ECO:0007669"/>
    <property type="project" value="UniProtKB-UniRule"/>
</dbReference>
<dbReference type="InterPro" id="IPR050262">
    <property type="entry name" value="Ribose-5P_isomerase"/>
</dbReference>
<evidence type="ECO:0000313" key="5">
    <source>
        <dbReference type="Proteomes" id="UP000321635"/>
    </source>
</evidence>
<gene>
    <name evidence="3 4" type="primary">rpiA</name>
    <name evidence="4" type="ORF">ANI02nite_29730</name>
</gene>
<feature type="active site" description="Proton acceptor" evidence="3">
    <location>
        <position position="111"/>
    </location>
</feature>
<comment type="function">
    <text evidence="3">Catalyzes the reversible conversion of ribose-5-phosphate to ribulose 5-phosphate.</text>
</comment>
<sequence length="235" mass="24506">MSMSSEQAAEYKRHAAELAAEMVEDGMVVGLGTGSTAAFAVAALGRRYREGLRFVGVPTSLATEHQARELGIPLSGFGEHERVDLTIDGADEVQRGTLNLIKGLGGALLREKIVASASDRLVIVADESKLVDGLGEHSLLPVEVTPFGWEATARRLAEVGAHVSPRRSRAGDLFISDGGNLILDCHFEGIDDPAATELAIGSIVGVVESGLFIGMASEAVIAGPTGVARLHVAAQ</sequence>
<dbReference type="GO" id="GO:0009052">
    <property type="term" value="P:pentose-phosphate shunt, non-oxidative branch"/>
    <property type="evidence" value="ECO:0007669"/>
    <property type="project" value="UniProtKB-UniRule"/>
</dbReference>
<dbReference type="EC" id="5.3.1.6" evidence="3"/>
<dbReference type="Pfam" id="PF06026">
    <property type="entry name" value="Rib_5-P_isom_A"/>
    <property type="match status" value="1"/>
</dbReference>
<dbReference type="Gene3D" id="3.30.70.260">
    <property type="match status" value="1"/>
</dbReference>
<comment type="pathway">
    <text evidence="3">Carbohydrate degradation; pentose phosphate pathway; D-ribose 5-phosphate from D-ribulose 5-phosphate (non-oxidative stage): step 1/1.</text>
</comment>
<dbReference type="PANTHER" id="PTHR43748">
    <property type="entry name" value="RIBOSE-5-PHOSPHATE ISOMERASE 3, CHLOROPLASTIC-RELATED"/>
    <property type="match status" value="1"/>
</dbReference>
<reference evidence="4 5" key="1">
    <citation type="submission" date="2019-07" db="EMBL/GenBank/DDBJ databases">
        <title>Whole genome shotgun sequence of Acetobacter nitrogenifigens NBRC 105050.</title>
        <authorList>
            <person name="Hosoyama A."/>
            <person name="Uohara A."/>
            <person name="Ohji S."/>
            <person name="Ichikawa N."/>
        </authorList>
    </citation>
    <scope>NUCLEOTIDE SEQUENCE [LARGE SCALE GENOMIC DNA]</scope>
    <source>
        <strain evidence="4 5">NBRC 105050</strain>
    </source>
</reference>
<proteinExistence type="inferred from homology"/>
<protein>
    <recommendedName>
        <fullName evidence="3">Ribose-5-phosphate isomerase A</fullName>
        <ecNumber evidence="3">5.3.1.6</ecNumber>
    </recommendedName>
    <alternativeName>
        <fullName evidence="3">Phosphoriboisomerase A</fullName>
        <shortName evidence="3">PRI</shortName>
    </alternativeName>
</protein>